<dbReference type="eggNOG" id="arCOG03177">
    <property type="taxonomic scope" value="Archaea"/>
</dbReference>
<feature type="domain" description="HTH marR-type" evidence="4">
    <location>
        <begin position="8"/>
        <end position="138"/>
    </location>
</feature>
<dbReference type="KEGG" id="mel:Metbo_1683"/>
<evidence type="ECO:0000256" key="2">
    <source>
        <dbReference type="ARBA" id="ARBA00023125"/>
    </source>
</evidence>
<dbReference type="PANTHER" id="PTHR42756">
    <property type="entry name" value="TRANSCRIPTIONAL REGULATOR, MARR"/>
    <property type="match status" value="1"/>
</dbReference>
<dbReference type="PROSITE" id="PS50995">
    <property type="entry name" value="HTH_MARR_2"/>
    <property type="match status" value="1"/>
</dbReference>
<sequence>MVESEGPENYVCFKLNRVRRKIHRYYEEKLAQFKITPAQFYVLSALWDKDEIKFKDLAKRLDMDGATLTGVLDRMEKRDFIQRTEDTQDRRSVLVCLTSKSKDIRPQMIEIAKDLDAEFRKNVVEEDYNKLLAVLDQL</sequence>
<proteinExistence type="predicted"/>
<dbReference type="InterPro" id="IPR036388">
    <property type="entry name" value="WH-like_DNA-bd_sf"/>
</dbReference>
<keyword evidence="3" id="KW-0804">Transcription</keyword>
<accession>F0T9N0</accession>
<dbReference type="SMART" id="SM00347">
    <property type="entry name" value="HTH_MARR"/>
    <property type="match status" value="1"/>
</dbReference>
<reference evidence="6" key="1">
    <citation type="submission" date="2011-02" db="EMBL/GenBank/DDBJ databases">
        <title>Complete sequence of Methanobacterium sp. AL-21.</title>
        <authorList>
            <consortium name="US DOE Joint Genome Institute"/>
            <person name="Lucas S."/>
            <person name="Copeland A."/>
            <person name="Lapidus A."/>
            <person name="Cheng J.-F."/>
            <person name="Goodwin L."/>
            <person name="Pitluck S."/>
            <person name="Chertkov O."/>
            <person name="Detter J.C."/>
            <person name="Han C."/>
            <person name="Tapia R."/>
            <person name="Land M."/>
            <person name="Hauser L."/>
            <person name="Kyrpides N."/>
            <person name="Ivanova N."/>
            <person name="Mikhailova N."/>
            <person name="Pagani I."/>
            <person name="Cadillo-Quiroz H."/>
            <person name="Imachi H."/>
            <person name="Zinder S."/>
            <person name="Liu W."/>
            <person name="Woyke T."/>
        </authorList>
    </citation>
    <scope>NUCLEOTIDE SEQUENCE [LARGE SCALE GENOMIC DNA]</scope>
    <source>
        <strain evidence="6">AL-21</strain>
    </source>
</reference>
<protein>
    <submittedName>
        <fullName evidence="5">Transcriptional regulator, MarR family</fullName>
    </submittedName>
</protein>
<evidence type="ECO:0000313" key="6">
    <source>
        <dbReference type="Proteomes" id="UP000007490"/>
    </source>
</evidence>
<evidence type="ECO:0000313" key="5">
    <source>
        <dbReference type="EMBL" id="ADZ09909.1"/>
    </source>
</evidence>
<dbReference type="EMBL" id="CP002551">
    <property type="protein sequence ID" value="ADZ09909.1"/>
    <property type="molecule type" value="Genomic_DNA"/>
</dbReference>
<dbReference type="Gene3D" id="1.10.10.10">
    <property type="entry name" value="Winged helix-like DNA-binding domain superfamily/Winged helix DNA-binding domain"/>
    <property type="match status" value="1"/>
</dbReference>
<keyword evidence="1" id="KW-0805">Transcription regulation</keyword>
<dbReference type="PRINTS" id="PR00598">
    <property type="entry name" value="HTHMARR"/>
</dbReference>
<dbReference type="GO" id="GO:0003677">
    <property type="term" value="F:DNA binding"/>
    <property type="evidence" value="ECO:0007669"/>
    <property type="project" value="UniProtKB-KW"/>
</dbReference>
<dbReference type="AlphaFoldDB" id="F0T9N0"/>
<dbReference type="HOGENOM" id="CLU_083287_18_6_2"/>
<dbReference type="PANTHER" id="PTHR42756:SF1">
    <property type="entry name" value="TRANSCRIPTIONAL REPRESSOR OF EMRAB OPERON"/>
    <property type="match status" value="1"/>
</dbReference>
<dbReference type="InterPro" id="IPR023187">
    <property type="entry name" value="Tscrpt_reg_MarR-type_CS"/>
</dbReference>
<dbReference type="SUPFAM" id="SSF46785">
    <property type="entry name" value="Winged helix' DNA-binding domain"/>
    <property type="match status" value="1"/>
</dbReference>
<evidence type="ECO:0000256" key="1">
    <source>
        <dbReference type="ARBA" id="ARBA00023015"/>
    </source>
</evidence>
<reference evidence="5 6" key="2">
    <citation type="journal article" date="2014" name="Int. J. Syst. Evol. Microbiol.">
        <title>Methanobacterium paludis sp. nov. and a novel strain of Methanobacterium lacus isolated from northern peatlands.</title>
        <authorList>
            <person name="Cadillo-Quiroz H."/>
            <person name="Brauer S.L."/>
            <person name="Goodson N."/>
            <person name="Yavitt J.B."/>
            <person name="Zinder S.H."/>
        </authorList>
    </citation>
    <scope>NUCLEOTIDE SEQUENCE [LARGE SCALE GENOMIC DNA]</scope>
    <source>
        <strain evidence="5 6">AL-21</strain>
    </source>
</reference>
<dbReference type="GO" id="GO:0003700">
    <property type="term" value="F:DNA-binding transcription factor activity"/>
    <property type="evidence" value="ECO:0007669"/>
    <property type="project" value="InterPro"/>
</dbReference>
<gene>
    <name evidence="5" type="ordered locus">Metbo_1683</name>
</gene>
<keyword evidence="2" id="KW-0238">DNA-binding</keyword>
<organism evidence="5 6">
    <name type="scientific">Methanobacterium lacus (strain AL-21)</name>
    <dbReference type="NCBI Taxonomy" id="877455"/>
    <lineage>
        <taxon>Archaea</taxon>
        <taxon>Methanobacteriati</taxon>
        <taxon>Methanobacteriota</taxon>
        <taxon>Methanomada group</taxon>
        <taxon>Methanobacteria</taxon>
        <taxon>Methanobacteriales</taxon>
        <taxon>Methanobacteriaceae</taxon>
        <taxon>Methanobacterium</taxon>
    </lineage>
</organism>
<evidence type="ECO:0000256" key="3">
    <source>
        <dbReference type="ARBA" id="ARBA00023163"/>
    </source>
</evidence>
<evidence type="ECO:0000259" key="4">
    <source>
        <dbReference type="PROSITE" id="PS50995"/>
    </source>
</evidence>
<dbReference type="STRING" id="877455.Metbo_1683"/>
<dbReference type="InterPro" id="IPR036390">
    <property type="entry name" value="WH_DNA-bd_sf"/>
</dbReference>
<dbReference type="Pfam" id="PF01047">
    <property type="entry name" value="MarR"/>
    <property type="match status" value="1"/>
</dbReference>
<dbReference type="PROSITE" id="PS01117">
    <property type="entry name" value="HTH_MARR_1"/>
    <property type="match status" value="1"/>
</dbReference>
<name>F0T9N0_METLA</name>
<dbReference type="InterPro" id="IPR000835">
    <property type="entry name" value="HTH_MarR-typ"/>
</dbReference>
<keyword evidence="6" id="KW-1185">Reference proteome</keyword>
<dbReference type="Proteomes" id="UP000007490">
    <property type="component" value="Chromosome"/>
</dbReference>